<evidence type="ECO:0000256" key="4">
    <source>
        <dbReference type="ARBA" id="ARBA00022801"/>
    </source>
</evidence>
<evidence type="ECO:0000313" key="8">
    <source>
        <dbReference type="Proteomes" id="UP001216390"/>
    </source>
</evidence>
<evidence type="ECO:0000256" key="1">
    <source>
        <dbReference type="ARBA" id="ARBA00022490"/>
    </source>
</evidence>
<dbReference type="GO" id="GO:0004518">
    <property type="term" value="F:nuclease activity"/>
    <property type="evidence" value="ECO:0007669"/>
    <property type="project" value="UniProtKB-KW"/>
</dbReference>
<dbReference type="GO" id="GO:0005829">
    <property type="term" value="C:cytosol"/>
    <property type="evidence" value="ECO:0007669"/>
    <property type="project" value="TreeGrafter"/>
</dbReference>
<dbReference type="Proteomes" id="UP001216390">
    <property type="component" value="Chromosome"/>
</dbReference>
<reference evidence="7" key="1">
    <citation type="submission" date="2023-01" db="EMBL/GenBank/DDBJ databases">
        <title>The diversity of Class Acidimicrobiia in South China Sea sediment environments and the proposal of Iamia marina sp. nov., a novel species of the genus Iamia.</title>
        <authorList>
            <person name="He Y."/>
            <person name="Tian X."/>
        </authorList>
    </citation>
    <scope>NUCLEOTIDE SEQUENCE</scope>
    <source>
        <strain evidence="7">DSM 19957</strain>
    </source>
</reference>
<keyword evidence="3 5" id="KW-0540">Nuclease</keyword>
<dbReference type="EMBL" id="CP116942">
    <property type="protein sequence ID" value="WCO69000.1"/>
    <property type="molecule type" value="Genomic_DNA"/>
</dbReference>
<dbReference type="InterPro" id="IPR012337">
    <property type="entry name" value="RNaseH-like_sf"/>
</dbReference>
<dbReference type="InterPro" id="IPR037027">
    <property type="entry name" value="YqgF/RNaseH-like_dom_sf"/>
</dbReference>
<evidence type="ECO:0000256" key="2">
    <source>
        <dbReference type="ARBA" id="ARBA00022517"/>
    </source>
</evidence>
<dbReference type="Pfam" id="PF03652">
    <property type="entry name" value="RuvX"/>
    <property type="match status" value="1"/>
</dbReference>
<evidence type="ECO:0000256" key="5">
    <source>
        <dbReference type="HAMAP-Rule" id="MF_00651"/>
    </source>
</evidence>
<dbReference type="PANTHER" id="PTHR33317:SF4">
    <property type="entry name" value="POLYNUCLEOTIDYL TRANSFERASE, RIBONUCLEASE H-LIKE SUPERFAMILY PROTEIN"/>
    <property type="match status" value="1"/>
</dbReference>
<dbReference type="GO" id="GO:0016788">
    <property type="term" value="F:hydrolase activity, acting on ester bonds"/>
    <property type="evidence" value="ECO:0007669"/>
    <property type="project" value="UniProtKB-UniRule"/>
</dbReference>
<protein>
    <recommendedName>
        <fullName evidence="5">Putative pre-16S rRNA nuclease</fullName>
        <ecNumber evidence="5">3.1.-.-</ecNumber>
    </recommendedName>
</protein>
<comment type="subcellular location">
    <subcellularLocation>
        <location evidence="5">Cytoplasm</location>
    </subcellularLocation>
</comment>
<dbReference type="KEGG" id="ima:PO878_09710"/>
<evidence type="ECO:0000256" key="3">
    <source>
        <dbReference type="ARBA" id="ARBA00022722"/>
    </source>
</evidence>
<comment type="function">
    <text evidence="5">Could be a nuclease involved in processing of the 5'-end of pre-16S rRNA.</text>
</comment>
<proteinExistence type="inferred from homology"/>
<dbReference type="InterPro" id="IPR005227">
    <property type="entry name" value="YqgF"/>
</dbReference>
<dbReference type="RefSeq" id="WP_272738514.1">
    <property type="nucleotide sequence ID" value="NZ_CP116942.1"/>
</dbReference>
<dbReference type="SMART" id="SM00732">
    <property type="entry name" value="YqgFc"/>
    <property type="match status" value="1"/>
</dbReference>
<keyword evidence="8" id="KW-1185">Reference proteome</keyword>
<dbReference type="GO" id="GO:0000967">
    <property type="term" value="P:rRNA 5'-end processing"/>
    <property type="evidence" value="ECO:0007669"/>
    <property type="project" value="UniProtKB-UniRule"/>
</dbReference>
<accession>A0AAE9Y910</accession>
<evidence type="ECO:0000313" key="7">
    <source>
        <dbReference type="EMBL" id="WCO69000.1"/>
    </source>
</evidence>
<sequence length="151" mass="15773">MRALGVDLGSTRIGLATCDAGGRLASPYDVLDADRDVARLHRRLAAIVAEEEVEVVVVGLPLSLDGSRGPAARDAEARASALAAALDVPVVMHDERLTTVTAHRLLAAQGLDSRARRRVVDRAAAAVLLQTWLDGGAPMTLIADPAGPPEE</sequence>
<gene>
    <name evidence="7" type="primary">ruvX</name>
    <name evidence="7" type="ORF">PO878_09710</name>
</gene>
<dbReference type="AlphaFoldDB" id="A0AAE9Y910"/>
<dbReference type="HAMAP" id="MF_00651">
    <property type="entry name" value="Nuclease_YqgF"/>
    <property type="match status" value="1"/>
</dbReference>
<dbReference type="PANTHER" id="PTHR33317">
    <property type="entry name" value="POLYNUCLEOTIDYL TRANSFERASE, RIBONUCLEASE H-LIKE SUPERFAMILY PROTEIN"/>
    <property type="match status" value="1"/>
</dbReference>
<keyword evidence="1 5" id="KW-0963">Cytoplasm</keyword>
<dbReference type="EC" id="3.1.-.-" evidence="5"/>
<organism evidence="7 8">
    <name type="scientific">Iamia majanohamensis</name>
    <dbReference type="NCBI Taxonomy" id="467976"/>
    <lineage>
        <taxon>Bacteria</taxon>
        <taxon>Bacillati</taxon>
        <taxon>Actinomycetota</taxon>
        <taxon>Acidimicrobiia</taxon>
        <taxon>Acidimicrobiales</taxon>
        <taxon>Iamiaceae</taxon>
        <taxon>Iamia</taxon>
    </lineage>
</organism>
<dbReference type="SUPFAM" id="SSF53098">
    <property type="entry name" value="Ribonuclease H-like"/>
    <property type="match status" value="1"/>
</dbReference>
<feature type="domain" description="YqgF/RNase H-like" evidence="6">
    <location>
        <begin position="1"/>
        <end position="102"/>
    </location>
</feature>
<keyword evidence="4 5" id="KW-0378">Hydrolase</keyword>
<dbReference type="NCBIfam" id="TIGR00250">
    <property type="entry name" value="RNAse_H_YqgF"/>
    <property type="match status" value="1"/>
</dbReference>
<evidence type="ECO:0000259" key="6">
    <source>
        <dbReference type="SMART" id="SM00732"/>
    </source>
</evidence>
<keyword evidence="2 5" id="KW-0690">Ribosome biogenesis</keyword>
<dbReference type="InterPro" id="IPR006641">
    <property type="entry name" value="YqgF/RNaseH-like_dom"/>
</dbReference>
<name>A0AAE9Y910_9ACTN</name>
<dbReference type="Gene3D" id="3.30.420.140">
    <property type="entry name" value="YqgF/RNase H-like domain"/>
    <property type="match status" value="1"/>
</dbReference>
<comment type="similarity">
    <text evidence="5">Belongs to the YqgF HJR family.</text>
</comment>